<dbReference type="GO" id="GO:0036064">
    <property type="term" value="C:ciliary basal body"/>
    <property type="evidence" value="ECO:0007669"/>
    <property type="project" value="TreeGrafter"/>
</dbReference>
<dbReference type="GO" id="GO:0008017">
    <property type="term" value="F:microtubule binding"/>
    <property type="evidence" value="ECO:0007669"/>
    <property type="project" value="TreeGrafter"/>
</dbReference>
<gene>
    <name evidence="9" type="ORF">EAG_07366</name>
</gene>
<feature type="coiled-coil region" evidence="7">
    <location>
        <begin position="30"/>
        <end position="110"/>
    </location>
</feature>
<proteinExistence type="inferred from homology"/>
<evidence type="ECO:0000256" key="6">
    <source>
        <dbReference type="ARBA" id="ARBA00023273"/>
    </source>
</evidence>
<organism evidence="10">
    <name type="scientific">Camponotus floridanus</name>
    <name type="common">Florida carpenter ant</name>
    <dbReference type="NCBI Taxonomy" id="104421"/>
    <lineage>
        <taxon>Eukaryota</taxon>
        <taxon>Metazoa</taxon>
        <taxon>Ecdysozoa</taxon>
        <taxon>Arthropoda</taxon>
        <taxon>Hexapoda</taxon>
        <taxon>Insecta</taxon>
        <taxon>Pterygota</taxon>
        <taxon>Neoptera</taxon>
        <taxon>Endopterygota</taxon>
        <taxon>Hymenoptera</taxon>
        <taxon>Apocrita</taxon>
        <taxon>Aculeata</taxon>
        <taxon>Formicoidea</taxon>
        <taxon>Formicidae</taxon>
        <taxon>Formicinae</taxon>
        <taxon>Camponotus</taxon>
    </lineage>
</organism>
<dbReference type="PANTHER" id="PTHR31954">
    <property type="entry name" value="CILIA- AND FLAGELLA-ASSOCIATED PROTEIN 157"/>
    <property type="match status" value="1"/>
</dbReference>
<dbReference type="PANTHER" id="PTHR31954:SF1">
    <property type="entry name" value="CILIA- AND FLAGELLA-ASSOCIATED PROTEIN 157"/>
    <property type="match status" value="1"/>
</dbReference>
<dbReference type="CDD" id="cd08616">
    <property type="entry name" value="PI-PLCXD1c"/>
    <property type="match status" value="1"/>
</dbReference>
<evidence type="ECO:0000259" key="8">
    <source>
        <dbReference type="SMART" id="SM00148"/>
    </source>
</evidence>
<dbReference type="InterPro" id="IPR038844">
    <property type="entry name" value="CFAP157"/>
</dbReference>
<evidence type="ECO:0000256" key="1">
    <source>
        <dbReference type="ARBA" id="ARBA00004138"/>
    </source>
</evidence>
<dbReference type="AlphaFoldDB" id="E2AFH5"/>
<feature type="coiled-coil region" evidence="7">
    <location>
        <begin position="310"/>
        <end position="355"/>
    </location>
</feature>
<evidence type="ECO:0000256" key="3">
    <source>
        <dbReference type="ARBA" id="ARBA00014087"/>
    </source>
</evidence>
<comment type="similarity">
    <text evidence="2">Belongs to the CFAP157 family.</text>
</comment>
<dbReference type="Proteomes" id="UP000000311">
    <property type="component" value="Unassembled WGS sequence"/>
</dbReference>
<dbReference type="Gene3D" id="3.20.20.190">
    <property type="entry name" value="Phosphatidylinositol (PI) phosphodiesterase"/>
    <property type="match status" value="1"/>
</dbReference>
<feature type="coiled-coil region" evidence="7">
    <location>
        <begin position="176"/>
        <end position="203"/>
    </location>
</feature>
<keyword evidence="5" id="KW-0969">Cilium</keyword>
<dbReference type="GO" id="GO:0008081">
    <property type="term" value="F:phosphoric diester hydrolase activity"/>
    <property type="evidence" value="ECO:0007669"/>
    <property type="project" value="InterPro"/>
</dbReference>
<feature type="domain" description="Phosphatidylinositol-specific phospholipase C X" evidence="8">
    <location>
        <begin position="423"/>
        <end position="593"/>
    </location>
</feature>
<comment type="subcellular location">
    <subcellularLocation>
        <location evidence="1">Cell projection</location>
        <location evidence="1">Cilium</location>
    </subcellularLocation>
</comment>
<keyword evidence="10" id="KW-1185">Reference proteome</keyword>
<evidence type="ECO:0000256" key="2">
    <source>
        <dbReference type="ARBA" id="ARBA00010841"/>
    </source>
</evidence>
<reference evidence="9 10" key="1">
    <citation type="journal article" date="2010" name="Science">
        <title>Genomic comparison of the ants Camponotus floridanus and Harpegnathos saltator.</title>
        <authorList>
            <person name="Bonasio R."/>
            <person name="Zhang G."/>
            <person name="Ye C."/>
            <person name="Mutti N.S."/>
            <person name="Fang X."/>
            <person name="Qin N."/>
            <person name="Donahue G."/>
            <person name="Yang P."/>
            <person name="Li Q."/>
            <person name="Li C."/>
            <person name="Zhang P."/>
            <person name="Huang Z."/>
            <person name="Berger S.L."/>
            <person name="Reinberg D."/>
            <person name="Wang J."/>
            <person name="Liebig J."/>
        </authorList>
    </citation>
    <scope>NUCLEOTIDE SEQUENCE [LARGE SCALE GENOMIC DNA]</scope>
    <source>
        <strain evidence="10">C129</strain>
    </source>
</reference>
<evidence type="ECO:0000313" key="9">
    <source>
        <dbReference type="EMBL" id="EFN67868.1"/>
    </source>
</evidence>
<name>E2AFH5_CAMFO</name>
<dbReference type="InterPro" id="IPR000909">
    <property type="entry name" value="PLipase_C_PInositol-sp_X_dom"/>
</dbReference>
<dbReference type="OrthoDB" id="166611at2759"/>
<dbReference type="GO" id="GO:0006629">
    <property type="term" value="P:lipid metabolic process"/>
    <property type="evidence" value="ECO:0007669"/>
    <property type="project" value="InterPro"/>
</dbReference>
<keyword evidence="6" id="KW-0966">Cell projection</keyword>
<dbReference type="FunCoup" id="E2AFH5">
    <property type="interactions" value="73"/>
</dbReference>
<dbReference type="InterPro" id="IPR017946">
    <property type="entry name" value="PLC-like_Pdiesterase_TIM-brl"/>
</dbReference>
<keyword evidence="4 7" id="KW-0175">Coiled coil</keyword>
<evidence type="ECO:0000313" key="10">
    <source>
        <dbReference type="Proteomes" id="UP000000311"/>
    </source>
</evidence>
<protein>
    <recommendedName>
        <fullName evidence="3">Cilia- and flagella-associated protein 157</fullName>
    </recommendedName>
</protein>
<sequence>MLRKKKKEKEKKVRKKCLNERETLSYEQQILDNNKQLSRLRSRNEELEHEVKVITKKLEQLKEDRSDVVAHLKRNLEGKIEEARELSERLLALEELRKQEQADYKKKESAMELEYRTMESNLSAEVKLAAGKLNALEDWRLARLDLMHKFEVQEEQIAKQEESHKTTLYETEKSVIIAKAKMQKEMEERLKQLAQEFKEATNIRIADMMHNTVRRNIALNHELNTMLKVCEDLETKSAECKENDRLLRLQCELFENEAKIALKDAMRQQRVIHNLAQEHINMVLEYGRIQRENVRFNNYERLMNEYRAICAASEQKTKMLERQLQETKKAREEILTEVRNKCEEFDKLNETLKEAKRCVLEALQCYSESHEYIRHVCIHLDRCDVIAIMESESIIKSQAGEADAILNDDLEFWMTRLPAPLKDISIIHLAIPGSHNTMTYTIQKHNDVGPDEPAFIRTLGRYCSFIAKPIILNWSITQCDDIKQQLNGGIRYLDLRVATKSRDKAVYFLHGLYGSEISKPLLDIADWLTSHANEIIILDFQHFYAFTDNDHYRFIEKIQRIFSGKMCPVSAKFDHLTLQWLVAKRYQMFVIYRNVYAQNYSNLWPSALWRTVWPNTVSVNELINFLNRELQRRPFDIAFVSQCLLTPNTPYVMKHPCATLKKNLMPLCQKQILYWIGEKEPGRGRLNIVIADFVSNGNFLFSKTVIQSNMKLLRKSTEIS</sequence>
<dbReference type="InParanoid" id="E2AFH5"/>
<dbReference type="SUPFAM" id="SSF51695">
    <property type="entry name" value="PLC-like phosphodiesterases"/>
    <property type="match status" value="1"/>
</dbReference>
<dbReference type="EMBL" id="GL439108">
    <property type="protein sequence ID" value="EFN67868.1"/>
    <property type="molecule type" value="Genomic_DNA"/>
</dbReference>
<evidence type="ECO:0000256" key="4">
    <source>
        <dbReference type="ARBA" id="ARBA00023054"/>
    </source>
</evidence>
<evidence type="ECO:0000256" key="5">
    <source>
        <dbReference type="ARBA" id="ARBA00023069"/>
    </source>
</evidence>
<dbReference type="SMART" id="SM00148">
    <property type="entry name" value="PLCXc"/>
    <property type="match status" value="1"/>
</dbReference>
<accession>E2AFH5</accession>
<dbReference type="InterPro" id="IPR042158">
    <property type="entry name" value="PLCXD1/2/3"/>
</dbReference>
<dbReference type="OMA" id="SAMELEY"/>
<evidence type="ECO:0000256" key="7">
    <source>
        <dbReference type="SAM" id="Coils"/>
    </source>
</evidence>